<dbReference type="CDD" id="cd00090">
    <property type="entry name" value="HTH_ARSR"/>
    <property type="match status" value="1"/>
</dbReference>
<dbReference type="AlphaFoldDB" id="A0A7G9ZAF3"/>
<sequence length="94" mass="10865">MMYLYNNYLEASYPLEIAKNTGIDPTNVLKGLNGTGWFGAVKSLLNQGVVEKMERGEWRYYRLSEPSHFHRIMSGYLQTFHIYTLAYENAYASA</sequence>
<dbReference type="EMBL" id="MT631683">
    <property type="protein sequence ID" value="QNO57237.1"/>
    <property type="molecule type" value="Genomic_DNA"/>
</dbReference>
<evidence type="ECO:0000313" key="1">
    <source>
        <dbReference type="EMBL" id="QNO57237.1"/>
    </source>
</evidence>
<reference evidence="1" key="1">
    <citation type="submission" date="2020-06" db="EMBL/GenBank/DDBJ databases">
        <title>Unique genomic features of the anaerobic methanotrophic archaea.</title>
        <authorList>
            <person name="Chadwick G.L."/>
            <person name="Skennerton C.T."/>
            <person name="Laso-Perez R."/>
            <person name="Leu A.O."/>
            <person name="Speth D.R."/>
            <person name="Yu H."/>
            <person name="Morgan-Lang C."/>
            <person name="Hatzenpichler R."/>
            <person name="Goudeau D."/>
            <person name="Malmstrom R."/>
            <person name="Brazelton W.J."/>
            <person name="Woyke T."/>
            <person name="Hallam S.J."/>
            <person name="Tyson G.W."/>
            <person name="Wegener G."/>
            <person name="Boetius A."/>
            <person name="Orphan V."/>
        </authorList>
    </citation>
    <scope>NUCLEOTIDE SEQUENCE</scope>
</reference>
<gene>
    <name evidence="1" type="ORF">ALKFPMEL_00019</name>
</gene>
<organism evidence="1">
    <name type="scientific">Candidatus Methanophaga sp. ANME-1 ERB7</name>
    <dbReference type="NCBI Taxonomy" id="2759913"/>
    <lineage>
        <taxon>Archaea</taxon>
        <taxon>Methanobacteriati</taxon>
        <taxon>Methanobacteriota</taxon>
        <taxon>Stenosarchaea group</taxon>
        <taxon>Methanomicrobia</taxon>
        <taxon>Candidatus Methanophagales</taxon>
        <taxon>Candidatus Methanophagaceae</taxon>
        <taxon>Candidatus Methanophaga</taxon>
    </lineage>
</organism>
<proteinExistence type="predicted"/>
<dbReference type="InterPro" id="IPR011991">
    <property type="entry name" value="ArsR-like_HTH"/>
</dbReference>
<dbReference type="Pfam" id="PF07381">
    <property type="entry name" value="EarA"/>
    <property type="match status" value="1"/>
</dbReference>
<name>A0A7G9ZAF3_9EURY</name>
<accession>A0A7G9ZAF3</accession>
<dbReference type="InterPro" id="IPR010863">
    <property type="entry name" value="EarA-like"/>
</dbReference>
<protein>
    <submittedName>
        <fullName evidence="1">Uncharacterized protein</fullName>
    </submittedName>
</protein>